<dbReference type="CDD" id="cd06257">
    <property type="entry name" value="DnaJ"/>
    <property type="match status" value="1"/>
</dbReference>
<feature type="compositionally biased region" description="Low complexity" evidence="1">
    <location>
        <begin position="76"/>
        <end position="91"/>
    </location>
</feature>
<name>I0YUV7_COCSC</name>
<dbReference type="GO" id="GO:0030544">
    <property type="term" value="F:Hsp70 protein binding"/>
    <property type="evidence" value="ECO:0007669"/>
    <property type="project" value="TreeGrafter"/>
</dbReference>
<feature type="region of interest" description="Disordered" evidence="1">
    <location>
        <begin position="1"/>
        <end position="178"/>
    </location>
</feature>
<dbReference type="eggNOG" id="KOG0098">
    <property type="taxonomic scope" value="Eukaryota"/>
</dbReference>
<dbReference type="EMBL" id="AGSI01000010">
    <property type="protein sequence ID" value="EIE22176.1"/>
    <property type="molecule type" value="Genomic_DNA"/>
</dbReference>
<protein>
    <recommendedName>
        <fullName evidence="2">J domain-containing protein</fullName>
    </recommendedName>
</protein>
<evidence type="ECO:0000313" key="4">
    <source>
        <dbReference type="Proteomes" id="UP000007264"/>
    </source>
</evidence>
<keyword evidence="4" id="KW-1185">Reference proteome</keyword>
<dbReference type="PANTHER" id="PTHR43908">
    <property type="entry name" value="AT29763P-RELATED"/>
    <property type="match status" value="1"/>
</dbReference>
<dbReference type="PANTHER" id="PTHR43908:SF3">
    <property type="entry name" value="AT29763P-RELATED"/>
    <property type="match status" value="1"/>
</dbReference>
<feature type="compositionally biased region" description="Polar residues" evidence="1">
    <location>
        <begin position="14"/>
        <end position="25"/>
    </location>
</feature>
<dbReference type="AlphaFoldDB" id="I0YUV7"/>
<dbReference type="SMART" id="SM00271">
    <property type="entry name" value="DnaJ"/>
    <property type="match status" value="1"/>
</dbReference>
<evidence type="ECO:0000259" key="2">
    <source>
        <dbReference type="SMART" id="SM00271"/>
    </source>
</evidence>
<sequence length="328" mass="35518">MGATVWQRDGQGGKTFNTGIQQNPQRPGKRKLVWKREDQQAQKPPEVPAQRSAPPPAQHRAPPVSNGYKRPRGNVAPSAQHSQPPQPRASRAAGSSEDWDGEVVFDVPDSDRGEASTPGSGGSKGQQPYANGSLHGGRLHNPGQSNGLQGRDMQGNGGHAGGASSSVREQLEKAEAERKVRAAQEELAALRRGIAEREQRLAREQRDAAAWEAGQRWQRDDMARRKSRLEAGFAEAFKLAKQTAAADMAKSGRAPVSAADAAEVARVLAARDDYEVLSIQPGASSAAVRKRYREMAVALHPDKCQVPEAKDAFQRLVRAYQELVKKVP</sequence>
<dbReference type="InterPro" id="IPR051100">
    <property type="entry name" value="DnaJ_subfamily_B/C"/>
</dbReference>
<reference evidence="3 4" key="1">
    <citation type="journal article" date="2012" name="Genome Biol.">
        <title>The genome of the polar eukaryotic microalga coccomyxa subellipsoidea reveals traits of cold adaptation.</title>
        <authorList>
            <person name="Blanc G."/>
            <person name="Agarkova I."/>
            <person name="Grimwood J."/>
            <person name="Kuo A."/>
            <person name="Brueggeman A."/>
            <person name="Dunigan D."/>
            <person name="Gurnon J."/>
            <person name="Ladunga I."/>
            <person name="Lindquist E."/>
            <person name="Lucas S."/>
            <person name="Pangilinan J."/>
            <person name="Proschold T."/>
            <person name="Salamov A."/>
            <person name="Schmutz J."/>
            <person name="Weeks D."/>
            <person name="Yamada T."/>
            <person name="Claverie J.M."/>
            <person name="Grigoriev I."/>
            <person name="Van Etten J."/>
            <person name="Lomsadze A."/>
            <person name="Borodovsky M."/>
        </authorList>
    </citation>
    <scope>NUCLEOTIDE SEQUENCE [LARGE SCALE GENOMIC DNA]</scope>
    <source>
        <strain evidence="3 4">C-169</strain>
    </source>
</reference>
<dbReference type="GO" id="GO:0071218">
    <property type="term" value="P:cellular response to misfolded protein"/>
    <property type="evidence" value="ECO:0007669"/>
    <property type="project" value="TreeGrafter"/>
</dbReference>
<evidence type="ECO:0000313" key="3">
    <source>
        <dbReference type="EMBL" id="EIE22176.1"/>
    </source>
</evidence>
<dbReference type="Proteomes" id="UP000007264">
    <property type="component" value="Unassembled WGS sequence"/>
</dbReference>
<dbReference type="Gene3D" id="1.10.287.110">
    <property type="entry name" value="DnaJ domain"/>
    <property type="match status" value="1"/>
</dbReference>
<gene>
    <name evidence="3" type="ORF">COCSUDRAFT_55871</name>
</gene>
<proteinExistence type="predicted"/>
<dbReference type="OrthoDB" id="10250354at2759"/>
<dbReference type="GO" id="GO:0005789">
    <property type="term" value="C:endoplasmic reticulum membrane"/>
    <property type="evidence" value="ECO:0007669"/>
    <property type="project" value="TreeGrafter"/>
</dbReference>
<evidence type="ECO:0000256" key="1">
    <source>
        <dbReference type="SAM" id="MobiDB-lite"/>
    </source>
</evidence>
<dbReference type="Pfam" id="PF00226">
    <property type="entry name" value="DnaJ"/>
    <property type="match status" value="1"/>
</dbReference>
<comment type="caution">
    <text evidence="3">The sequence shown here is derived from an EMBL/GenBank/DDBJ whole genome shotgun (WGS) entry which is preliminary data.</text>
</comment>
<dbReference type="GeneID" id="17040162"/>
<dbReference type="InterPro" id="IPR036869">
    <property type="entry name" value="J_dom_sf"/>
</dbReference>
<feature type="domain" description="J" evidence="2">
    <location>
        <begin position="271"/>
        <end position="328"/>
    </location>
</feature>
<dbReference type="InterPro" id="IPR001623">
    <property type="entry name" value="DnaJ_domain"/>
</dbReference>
<organism evidence="3 4">
    <name type="scientific">Coccomyxa subellipsoidea (strain C-169)</name>
    <name type="common">Green microalga</name>
    <dbReference type="NCBI Taxonomy" id="574566"/>
    <lineage>
        <taxon>Eukaryota</taxon>
        <taxon>Viridiplantae</taxon>
        <taxon>Chlorophyta</taxon>
        <taxon>core chlorophytes</taxon>
        <taxon>Trebouxiophyceae</taxon>
        <taxon>Trebouxiophyceae incertae sedis</taxon>
        <taxon>Coccomyxaceae</taxon>
        <taxon>Coccomyxa</taxon>
        <taxon>Coccomyxa subellipsoidea</taxon>
    </lineage>
</organism>
<dbReference type="RefSeq" id="XP_005646720.1">
    <property type="nucleotide sequence ID" value="XM_005646663.1"/>
</dbReference>
<dbReference type="STRING" id="574566.I0YUV7"/>
<accession>I0YUV7</accession>
<dbReference type="SUPFAM" id="SSF46565">
    <property type="entry name" value="Chaperone J-domain"/>
    <property type="match status" value="1"/>
</dbReference>
<dbReference type="KEGG" id="csl:COCSUDRAFT_55871"/>
<feature type="compositionally biased region" description="Basic and acidic residues" evidence="1">
    <location>
        <begin position="169"/>
        <end position="178"/>
    </location>
</feature>
<dbReference type="PRINTS" id="PR00625">
    <property type="entry name" value="JDOMAIN"/>
</dbReference>